<reference evidence="4 6" key="1">
    <citation type="submission" date="2014-07" db="EMBL/GenBank/DDBJ databases">
        <title>Methanogenic archaea and the global carbon cycle.</title>
        <authorList>
            <person name="Henriksen J.R."/>
            <person name="Luke J."/>
            <person name="Reinhart S."/>
            <person name="Benedict M.N."/>
            <person name="Youngblut N.D."/>
            <person name="Metcalf M.E."/>
            <person name="Whitaker R.J."/>
            <person name="Metcalf W.W."/>
        </authorList>
    </citation>
    <scope>NUCLEOTIDE SEQUENCE [LARGE SCALE GENOMIC DNA]</scope>
    <source>
        <strain evidence="4 6">HI350</strain>
    </source>
</reference>
<dbReference type="InterPro" id="IPR047650">
    <property type="entry name" value="Transpos_IS110"/>
</dbReference>
<evidence type="ECO:0000256" key="1">
    <source>
        <dbReference type="SAM" id="Coils"/>
    </source>
</evidence>
<keyword evidence="1" id="KW-0175">Coiled coil</keyword>
<evidence type="ECO:0000259" key="2">
    <source>
        <dbReference type="Pfam" id="PF01548"/>
    </source>
</evidence>
<organism evidence="4 6">
    <name type="scientific">Methanosarcina siciliae HI350</name>
    <dbReference type="NCBI Taxonomy" id="1434119"/>
    <lineage>
        <taxon>Archaea</taxon>
        <taxon>Methanobacteriati</taxon>
        <taxon>Methanobacteriota</taxon>
        <taxon>Stenosarchaea group</taxon>
        <taxon>Methanomicrobia</taxon>
        <taxon>Methanosarcinales</taxon>
        <taxon>Methanosarcinaceae</taxon>
        <taxon>Methanosarcina</taxon>
    </lineage>
</organism>
<dbReference type="PANTHER" id="PTHR33055">
    <property type="entry name" value="TRANSPOSASE FOR INSERTION SEQUENCE ELEMENT IS1111A"/>
    <property type="match status" value="1"/>
</dbReference>
<dbReference type="RefSeq" id="WP_148705219.1">
    <property type="nucleotide sequence ID" value="NZ_CP009507.1"/>
</dbReference>
<proteinExistence type="predicted"/>
<protein>
    <submittedName>
        <fullName evidence="4">Mobile element protein</fullName>
    </submittedName>
    <submittedName>
        <fullName evidence="5">Transposase IS116/IS110/IS902 family protein</fullName>
    </submittedName>
</protein>
<feature type="domain" description="Transposase IS116/IS110/IS902 C-terminal" evidence="3">
    <location>
        <begin position="271"/>
        <end position="355"/>
    </location>
</feature>
<dbReference type="GO" id="GO:0006313">
    <property type="term" value="P:DNA transposition"/>
    <property type="evidence" value="ECO:0007669"/>
    <property type="project" value="InterPro"/>
</dbReference>
<feature type="coiled-coil region" evidence="1">
    <location>
        <begin position="239"/>
        <end position="266"/>
    </location>
</feature>
<dbReference type="InterPro" id="IPR002525">
    <property type="entry name" value="Transp_IS110-like_N"/>
</dbReference>
<dbReference type="InterPro" id="IPR003346">
    <property type="entry name" value="Transposase_20"/>
</dbReference>
<evidence type="ECO:0000313" key="4">
    <source>
        <dbReference type="EMBL" id="AKB32251.1"/>
    </source>
</evidence>
<evidence type="ECO:0000259" key="3">
    <source>
        <dbReference type="Pfam" id="PF02371"/>
    </source>
</evidence>
<dbReference type="NCBIfam" id="NF033542">
    <property type="entry name" value="transpos_IS110"/>
    <property type="match status" value="1"/>
</dbReference>
<name>A0A0E3LAL9_9EURY</name>
<evidence type="ECO:0000313" key="5">
    <source>
        <dbReference type="EMBL" id="AKB33164.1"/>
    </source>
</evidence>
<dbReference type="GO" id="GO:0004803">
    <property type="term" value="F:transposase activity"/>
    <property type="evidence" value="ECO:0007669"/>
    <property type="project" value="InterPro"/>
</dbReference>
<dbReference type="AlphaFoldDB" id="A0A0E3LAL9"/>
<evidence type="ECO:0000313" key="6">
    <source>
        <dbReference type="Proteomes" id="UP000033092"/>
    </source>
</evidence>
<dbReference type="Pfam" id="PF02371">
    <property type="entry name" value="Transposase_20"/>
    <property type="match status" value="1"/>
</dbReference>
<dbReference type="Pfam" id="PF01548">
    <property type="entry name" value="DEDD_Tnp_IS110"/>
    <property type="match status" value="1"/>
</dbReference>
<dbReference type="KEGG" id="msz:MSSIH_2474"/>
<dbReference type="GeneID" id="41606602"/>
<gene>
    <name evidence="4" type="ORF">MSSIH_1561</name>
    <name evidence="5" type="ORF">MSSIH_2474</name>
</gene>
<dbReference type="GO" id="GO:0003677">
    <property type="term" value="F:DNA binding"/>
    <property type="evidence" value="ECO:0007669"/>
    <property type="project" value="InterPro"/>
</dbReference>
<dbReference type="KEGG" id="msz:MSSIH_1561"/>
<dbReference type="EMBL" id="CP009507">
    <property type="protein sequence ID" value="AKB33164.1"/>
    <property type="molecule type" value="Genomic_DNA"/>
</dbReference>
<accession>A0A0E3LAL9</accession>
<dbReference type="PATRIC" id="fig|1434119.4.peg.1988"/>
<feature type="domain" description="Transposase IS110-like N-terminal" evidence="2">
    <location>
        <begin position="6"/>
        <end position="163"/>
    </location>
</feature>
<dbReference type="Proteomes" id="UP000033092">
    <property type="component" value="Chromosome"/>
</dbReference>
<dbReference type="EMBL" id="CP009507">
    <property type="protein sequence ID" value="AKB32251.1"/>
    <property type="molecule type" value="Genomic_DNA"/>
</dbReference>
<sequence length="394" mass="45856">MTYLNIGIDVAKNSHQACLVDEHGKQIGKYIRLENSRSSIESFREIVEAIAIKMNAIPRIGMEATGIYWYPIYNALSDWYEMNLYNPSQIRGFAQVNIRGTKTDKIDAKTIANMMRFGEAPKTSFEDKNRMEIKEYSRFHFKLKSELINLKRRFLRNVHMIFPGYDQFFSNVFGKTSKAILSKAPDPTDLLEMEEEKLFELMKENSRNYYTREKARELRDKAREAITSDFVKEPVIFELKVLSKLIEELEKQIKETENRILEIWERVKDKHYLQTIPGITELKAAMIWGEIGEVENFKHPDQLVAFSGFDPKVKKSGQKEVISGPNKRGSRVLRCLIGRAVVDARRVNPVIGEYFDKKISEGKHYNTARCAAAKKLIRIIWSVEKNKRPFQIPE</sequence>
<dbReference type="HOGENOM" id="CLU_036902_4_8_2"/>